<keyword evidence="1" id="KW-0812">Transmembrane</keyword>
<accession>G4TU29</accession>
<dbReference type="EMBL" id="CAFZ01000360">
    <property type="protein sequence ID" value="CCA74822.1"/>
    <property type="molecule type" value="Genomic_DNA"/>
</dbReference>
<name>G4TU29_SERID</name>
<evidence type="ECO:0000313" key="2">
    <source>
        <dbReference type="EMBL" id="CCA74822.1"/>
    </source>
</evidence>
<gene>
    <name evidence="2" type="ORF">PIIN_08791</name>
</gene>
<dbReference type="HOGENOM" id="CLU_877485_0_0_1"/>
<keyword evidence="3" id="KW-1185">Reference proteome</keyword>
<sequence length="317" mass="35934">MAPVHSLQAPAIPYPHFLRQRPGVWSFHAPPTIQCADLKGFDVYAGDLCLFGGCVACRGVQRHEDSSDHVYVYANISLDMSGTSKPKTVDYSVMLDVYWIDHSVEWYDHQLTASASVGDDTISHSWWRIHWDEHEHNKFTPDSDKTRLERTGSSRVSYSDEDPNLAFLFVKVDLELPSNYGFGLLQVMQLLKFEIERPAIATTMPPPTHTQTSPPLATTVFLPLPNGRSSAQGPLLVSVEVMGIVSMLILIMCMLLYAYERVKRLQIWEVPDERRPLLPGDQNRAEYERVTMWRQLKTQILRTSASTTEVCRPLNSG</sequence>
<feature type="transmembrane region" description="Helical" evidence="1">
    <location>
        <begin position="235"/>
        <end position="259"/>
    </location>
</feature>
<comment type="caution">
    <text evidence="2">The sequence shown here is derived from an EMBL/GenBank/DDBJ whole genome shotgun (WGS) entry which is preliminary data.</text>
</comment>
<dbReference type="InParanoid" id="G4TU29"/>
<keyword evidence="1" id="KW-0472">Membrane</keyword>
<dbReference type="AlphaFoldDB" id="G4TU29"/>
<organism evidence="2 3">
    <name type="scientific">Serendipita indica (strain DSM 11827)</name>
    <name type="common">Root endophyte fungus</name>
    <name type="synonym">Piriformospora indica</name>
    <dbReference type="NCBI Taxonomy" id="1109443"/>
    <lineage>
        <taxon>Eukaryota</taxon>
        <taxon>Fungi</taxon>
        <taxon>Dikarya</taxon>
        <taxon>Basidiomycota</taxon>
        <taxon>Agaricomycotina</taxon>
        <taxon>Agaricomycetes</taxon>
        <taxon>Sebacinales</taxon>
        <taxon>Serendipitaceae</taxon>
        <taxon>Serendipita</taxon>
    </lineage>
</organism>
<evidence type="ECO:0000313" key="3">
    <source>
        <dbReference type="Proteomes" id="UP000007148"/>
    </source>
</evidence>
<protein>
    <submittedName>
        <fullName evidence="2">Uncharacterized protein</fullName>
    </submittedName>
</protein>
<proteinExistence type="predicted"/>
<reference evidence="2 3" key="1">
    <citation type="journal article" date="2011" name="PLoS Pathog.">
        <title>Endophytic Life Strategies Decoded by Genome and Transcriptome Analyses of the Mutualistic Root Symbiont Piriformospora indica.</title>
        <authorList>
            <person name="Zuccaro A."/>
            <person name="Lahrmann U."/>
            <person name="Guldener U."/>
            <person name="Langen G."/>
            <person name="Pfiffi S."/>
            <person name="Biedenkopf D."/>
            <person name="Wong P."/>
            <person name="Samans B."/>
            <person name="Grimm C."/>
            <person name="Basiewicz M."/>
            <person name="Murat C."/>
            <person name="Martin F."/>
            <person name="Kogel K.H."/>
        </authorList>
    </citation>
    <scope>NUCLEOTIDE SEQUENCE [LARGE SCALE GENOMIC DNA]</scope>
    <source>
        <strain evidence="2 3">DSM 11827</strain>
    </source>
</reference>
<evidence type="ECO:0000256" key="1">
    <source>
        <dbReference type="SAM" id="Phobius"/>
    </source>
</evidence>
<keyword evidence="1" id="KW-1133">Transmembrane helix</keyword>
<dbReference type="Proteomes" id="UP000007148">
    <property type="component" value="Unassembled WGS sequence"/>
</dbReference>